<keyword evidence="2" id="KW-1185">Reference proteome</keyword>
<proteinExistence type="predicted"/>
<comment type="caution">
    <text evidence="1">The sequence shown here is derived from an EMBL/GenBank/DDBJ whole genome shotgun (WGS) entry which is preliminary data.</text>
</comment>
<sequence>MEPIMNVSVFLHDADLGVVSQDLMNARNARINAIDDEASAHAGDLVVWAKEQSEKTYIPHDPTLQYMKLNQSVGKKVIRAEAPLKEMIGYLPRLRSLTQGRGVYDMEFQGMQRANRDRLSHILSGA</sequence>
<accession>A0ACB5TCY0</accession>
<gene>
    <name evidence="1" type="ORF">Amon02_000760300</name>
</gene>
<evidence type="ECO:0000313" key="1">
    <source>
        <dbReference type="EMBL" id="GME85424.1"/>
    </source>
</evidence>
<protein>
    <submittedName>
        <fullName evidence="1">Unnamed protein product</fullName>
    </submittedName>
</protein>
<organism evidence="1 2">
    <name type="scientific">Ambrosiozyma monospora</name>
    <name type="common">Yeast</name>
    <name type="synonym">Endomycopsis monosporus</name>
    <dbReference type="NCBI Taxonomy" id="43982"/>
    <lineage>
        <taxon>Eukaryota</taxon>
        <taxon>Fungi</taxon>
        <taxon>Dikarya</taxon>
        <taxon>Ascomycota</taxon>
        <taxon>Saccharomycotina</taxon>
        <taxon>Pichiomycetes</taxon>
        <taxon>Pichiales</taxon>
        <taxon>Pichiaceae</taxon>
        <taxon>Ambrosiozyma</taxon>
    </lineage>
</organism>
<dbReference type="EMBL" id="BSXS01006378">
    <property type="protein sequence ID" value="GME85424.1"/>
    <property type="molecule type" value="Genomic_DNA"/>
</dbReference>
<reference evidence="1" key="1">
    <citation type="submission" date="2023-04" db="EMBL/GenBank/DDBJ databases">
        <title>Ambrosiozyma monospora NBRC 10751.</title>
        <authorList>
            <person name="Ichikawa N."/>
            <person name="Sato H."/>
            <person name="Tonouchi N."/>
        </authorList>
    </citation>
    <scope>NUCLEOTIDE SEQUENCE</scope>
    <source>
        <strain evidence="1">NBRC 10751</strain>
    </source>
</reference>
<dbReference type="Proteomes" id="UP001165064">
    <property type="component" value="Unassembled WGS sequence"/>
</dbReference>
<evidence type="ECO:0000313" key="2">
    <source>
        <dbReference type="Proteomes" id="UP001165064"/>
    </source>
</evidence>
<name>A0ACB5TCY0_AMBMO</name>